<reference evidence="5" key="1">
    <citation type="journal article" date="2023" name="IMA Fungus">
        <title>Comparative genomic study of the Penicillium genus elucidates a diverse pangenome and 15 lateral gene transfer events.</title>
        <authorList>
            <person name="Petersen C."/>
            <person name="Sorensen T."/>
            <person name="Nielsen M.R."/>
            <person name="Sondergaard T.E."/>
            <person name="Sorensen J.L."/>
            <person name="Fitzpatrick D.A."/>
            <person name="Frisvad J.C."/>
            <person name="Nielsen K.L."/>
        </authorList>
    </citation>
    <scope>NUCLEOTIDE SEQUENCE</scope>
    <source>
        <strain evidence="5">IBT 17514</strain>
    </source>
</reference>
<evidence type="ECO:0000256" key="1">
    <source>
        <dbReference type="ARBA" id="ARBA00005964"/>
    </source>
</evidence>
<dbReference type="Pfam" id="PF00135">
    <property type="entry name" value="COesterase"/>
    <property type="match status" value="2"/>
</dbReference>
<keyword evidence="6" id="KW-1185">Reference proteome</keyword>
<dbReference type="InterPro" id="IPR029058">
    <property type="entry name" value="AB_hydrolase_fold"/>
</dbReference>
<evidence type="ECO:0000256" key="2">
    <source>
        <dbReference type="ARBA" id="ARBA00022801"/>
    </source>
</evidence>
<dbReference type="SUPFAM" id="SSF53474">
    <property type="entry name" value="alpha/beta-Hydrolases"/>
    <property type="match status" value="1"/>
</dbReference>
<evidence type="ECO:0000313" key="5">
    <source>
        <dbReference type="EMBL" id="KAJ5719957.1"/>
    </source>
</evidence>
<dbReference type="InterPro" id="IPR050654">
    <property type="entry name" value="AChE-related_enzymes"/>
</dbReference>
<dbReference type="GO" id="GO:0072330">
    <property type="term" value="P:monocarboxylic acid biosynthetic process"/>
    <property type="evidence" value="ECO:0007669"/>
    <property type="project" value="UniProtKB-ARBA"/>
</dbReference>
<dbReference type="Proteomes" id="UP001215712">
    <property type="component" value="Unassembled WGS sequence"/>
</dbReference>
<dbReference type="GO" id="GO:0017000">
    <property type="term" value="P:antibiotic biosynthetic process"/>
    <property type="evidence" value="ECO:0007669"/>
    <property type="project" value="UniProtKB-ARBA"/>
</dbReference>
<name>A0AAD6HJT6_9EURO</name>
<dbReference type="InterPro" id="IPR019826">
    <property type="entry name" value="Carboxylesterase_B_AS"/>
</dbReference>
<feature type="chain" id="PRO_5041778232" description="Carboxylic ester hydrolase" evidence="3">
    <location>
        <begin position="18"/>
        <end position="514"/>
    </location>
</feature>
<feature type="domain" description="Carboxylesterase type B" evidence="4">
    <location>
        <begin position="28"/>
        <end position="141"/>
    </location>
</feature>
<feature type="signal peptide" evidence="3">
    <location>
        <begin position="1"/>
        <end position="17"/>
    </location>
</feature>
<dbReference type="EC" id="3.1.1.-" evidence="3"/>
<comment type="caution">
    <text evidence="5">The sequence shown here is derived from an EMBL/GenBank/DDBJ whole genome shotgun (WGS) entry which is preliminary data.</text>
</comment>
<dbReference type="AlphaFoldDB" id="A0AAD6HJT6"/>
<sequence>MFELLLVWACLAPGIIATLNPRALNSTAPTVKVKNGTYIGLHDPVLNTYNFYGVAYAQPPLGDLRFRQPHSLNTTWSGNRVAVDWPNECIASSYSVNLTFSPGYMSEDCLYMGNIRPANTTQKTNLPVMVFLEQGGFNNGGVGFYSAFNQTWVVQRSSDIGFPVLGIAFNSRLENIAAFGGDPSRVPIQGQSTGAKSVGLQLLAYGGDNTNLFHGAISESGAPVWYAPTADVSLWQPTYDGFVKAAGCSSAEDSLQCLREISNLTLINIFGNTTLDPFGLNAPREFMMAVDGDFIPEANSVLLQSGKFAHVPYLIGTNFDEGTTVSPRGVNNLSDFNAYLVDEIMAIDNASLSTIGYLYPDIPEIGIPTTYNGRPPATDDYGVQWKRSCAVGTDIIMDAPTRLTTLSMASYKSTVYRYHFNIVPNGYTDLQGATHAAEVPLTFYNIAGLGSIVPPLGGPNGAKLLKMAQIMSAMWIGFAYSGDPNYIIPETWAGCSCLASLYATRAEELCLHDQ</sequence>
<evidence type="ECO:0000313" key="6">
    <source>
        <dbReference type="Proteomes" id="UP001215712"/>
    </source>
</evidence>
<accession>A0AAD6HJT6</accession>
<reference evidence="5" key="2">
    <citation type="submission" date="2023-01" db="EMBL/GenBank/DDBJ databases">
        <authorList>
            <person name="Petersen C."/>
        </authorList>
    </citation>
    <scope>NUCLEOTIDE SEQUENCE</scope>
    <source>
        <strain evidence="5">IBT 17514</strain>
    </source>
</reference>
<keyword evidence="2 3" id="KW-0378">Hydrolase</keyword>
<dbReference type="Gene3D" id="3.40.50.1820">
    <property type="entry name" value="alpha/beta hydrolase"/>
    <property type="match status" value="1"/>
</dbReference>
<gene>
    <name evidence="5" type="ORF">N7493_006835</name>
</gene>
<keyword evidence="3" id="KW-0732">Signal</keyword>
<dbReference type="PANTHER" id="PTHR43918:SF4">
    <property type="entry name" value="CARBOXYLIC ESTER HYDROLASE"/>
    <property type="match status" value="1"/>
</dbReference>
<evidence type="ECO:0000256" key="3">
    <source>
        <dbReference type="RuleBase" id="RU361235"/>
    </source>
</evidence>
<dbReference type="EMBL" id="JAQJAN010000009">
    <property type="protein sequence ID" value="KAJ5719957.1"/>
    <property type="molecule type" value="Genomic_DNA"/>
</dbReference>
<evidence type="ECO:0000259" key="4">
    <source>
        <dbReference type="Pfam" id="PF00135"/>
    </source>
</evidence>
<dbReference type="GO" id="GO:0052689">
    <property type="term" value="F:carboxylic ester hydrolase activity"/>
    <property type="evidence" value="ECO:0007669"/>
    <property type="project" value="TreeGrafter"/>
</dbReference>
<organism evidence="5 6">
    <name type="scientific">Penicillium malachiteum</name>
    <dbReference type="NCBI Taxonomy" id="1324776"/>
    <lineage>
        <taxon>Eukaryota</taxon>
        <taxon>Fungi</taxon>
        <taxon>Dikarya</taxon>
        <taxon>Ascomycota</taxon>
        <taxon>Pezizomycotina</taxon>
        <taxon>Eurotiomycetes</taxon>
        <taxon>Eurotiomycetidae</taxon>
        <taxon>Eurotiales</taxon>
        <taxon>Aspergillaceae</taxon>
        <taxon>Penicillium</taxon>
    </lineage>
</organism>
<protein>
    <recommendedName>
        <fullName evidence="3">Carboxylic ester hydrolase</fullName>
        <ecNumber evidence="3">3.1.1.-</ecNumber>
    </recommendedName>
</protein>
<dbReference type="InterPro" id="IPR002018">
    <property type="entry name" value="CarbesteraseB"/>
</dbReference>
<feature type="domain" description="Carboxylesterase type B" evidence="4">
    <location>
        <begin position="174"/>
        <end position="493"/>
    </location>
</feature>
<proteinExistence type="inferred from homology"/>
<dbReference type="PROSITE" id="PS00122">
    <property type="entry name" value="CARBOXYLESTERASE_B_1"/>
    <property type="match status" value="1"/>
</dbReference>
<comment type="similarity">
    <text evidence="1 3">Belongs to the type-B carboxylesterase/lipase family.</text>
</comment>
<dbReference type="PANTHER" id="PTHR43918">
    <property type="entry name" value="ACETYLCHOLINESTERASE"/>
    <property type="match status" value="1"/>
</dbReference>